<dbReference type="EMBL" id="BJZV01000002">
    <property type="protein sequence ID" value="GEP08555.1"/>
    <property type="molecule type" value="Genomic_DNA"/>
</dbReference>
<name>A0A512JF32_9HYPH</name>
<keyword evidence="1" id="KW-0812">Transmembrane</keyword>
<reference evidence="2 3" key="1">
    <citation type="submission" date="2019-07" db="EMBL/GenBank/DDBJ databases">
        <title>Whole genome shotgun sequence of Methylobacterium gnaphalii NBRC 107716.</title>
        <authorList>
            <person name="Hosoyama A."/>
            <person name="Uohara A."/>
            <person name="Ohji S."/>
            <person name="Ichikawa N."/>
        </authorList>
    </citation>
    <scope>NUCLEOTIDE SEQUENCE [LARGE SCALE GENOMIC DNA]</scope>
    <source>
        <strain evidence="2 3">NBRC 107716</strain>
    </source>
</reference>
<keyword evidence="1" id="KW-0472">Membrane</keyword>
<comment type="caution">
    <text evidence="2">The sequence shown here is derived from an EMBL/GenBank/DDBJ whole genome shotgun (WGS) entry which is preliminary data.</text>
</comment>
<proteinExistence type="predicted"/>
<accession>A0A512JF32</accession>
<gene>
    <name evidence="2" type="ORF">MGN01_04000</name>
</gene>
<feature type="transmembrane region" description="Helical" evidence="1">
    <location>
        <begin position="41"/>
        <end position="63"/>
    </location>
</feature>
<dbReference type="Proteomes" id="UP000321750">
    <property type="component" value="Unassembled WGS sequence"/>
</dbReference>
<evidence type="ECO:0000256" key="1">
    <source>
        <dbReference type="SAM" id="Phobius"/>
    </source>
</evidence>
<dbReference type="RefSeq" id="WP_147044918.1">
    <property type="nucleotide sequence ID" value="NZ_BJZV01000002.1"/>
</dbReference>
<evidence type="ECO:0000313" key="2">
    <source>
        <dbReference type="EMBL" id="GEP08555.1"/>
    </source>
</evidence>
<organism evidence="2 3">
    <name type="scientific">Methylobacterium gnaphalii</name>
    <dbReference type="NCBI Taxonomy" id="1010610"/>
    <lineage>
        <taxon>Bacteria</taxon>
        <taxon>Pseudomonadati</taxon>
        <taxon>Pseudomonadota</taxon>
        <taxon>Alphaproteobacteria</taxon>
        <taxon>Hyphomicrobiales</taxon>
        <taxon>Methylobacteriaceae</taxon>
        <taxon>Methylobacterium</taxon>
    </lineage>
</organism>
<keyword evidence="3" id="KW-1185">Reference proteome</keyword>
<sequence>MPTAAAQARHLSLVRLEQAAGQAFGCAEEVEKAVTSRAMTLLTPTTITLATVATAVAATITYLV</sequence>
<keyword evidence="1" id="KW-1133">Transmembrane helix</keyword>
<protein>
    <submittedName>
        <fullName evidence="2">Uncharacterized protein</fullName>
    </submittedName>
</protein>
<dbReference type="OrthoDB" id="8005845at2"/>
<evidence type="ECO:0000313" key="3">
    <source>
        <dbReference type="Proteomes" id="UP000321750"/>
    </source>
</evidence>
<dbReference type="AlphaFoldDB" id="A0A512JF32"/>